<dbReference type="InterPro" id="IPR036291">
    <property type="entry name" value="NAD(P)-bd_dom_sf"/>
</dbReference>
<gene>
    <name evidence="4" type="ORF">F7310_01560</name>
</gene>
<dbReference type="GO" id="GO:0005886">
    <property type="term" value="C:plasma membrane"/>
    <property type="evidence" value="ECO:0007669"/>
    <property type="project" value="TreeGrafter"/>
</dbReference>
<evidence type="ECO:0000259" key="2">
    <source>
        <dbReference type="SMART" id="SM01002"/>
    </source>
</evidence>
<evidence type="ECO:0000313" key="5">
    <source>
        <dbReference type="Proteomes" id="UP000184222"/>
    </source>
</evidence>
<name>A0A1L4BQI9_9GAMM</name>
<feature type="domain" description="Alanine dehydrogenase/pyridine nucleotide transhydrogenase NAD(H)-binding" evidence="2">
    <location>
        <begin position="154"/>
        <end position="297"/>
    </location>
</feature>
<dbReference type="SUPFAM" id="SSF51735">
    <property type="entry name" value="NAD(P)-binding Rossmann-fold domains"/>
    <property type="match status" value="1"/>
</dbReference>
<evidence type="ECO:0000256" key="1">
    <source>
        <dbReference type="ARBA" id="ARBA00023002"/>
    </source>
</evidence>
<keyword evidence="5" id="KW-1185">Reference proteome</keyword>
<dbReference type="SUPFAM" id="SSF52283">
    <property type="entry name" value="Formate/glycerate dehydrogenase catalytic domain-like"/>
    <property type="match status" value="1"/>
</dbReference>
<protein>
    <submittedName>
        <fullName evidence="4">Alanine dehydrogenase</fullName>
    </submittedName>
</protein>
<dbReference type="GO" id="GO:0000286">
    <property type="term" value="F:alanine dehydrogenase activity"/>
    <property type="evidence" value="ECO:0007669"/>
    <property type="project" value="TreeGrafter"/>
</dbReference>
<feature type="domain" description="Alanine dehydrogenase/pyridine nucleotide transhydrogenase N-terminal" evidence="3">
    <location>
        <begin position="7"/>
        <end position="125"/>
    </location>
</feature>
<dbReference type="InterPro" id="IPR046951">
    <property type="entry name" value="CEOS"/>
</dbReference>
<sequence length="370" mass="41354">MNKQLYGVIATSSDQNEKRLPINPELLLKIPRNIRNNLVFEIGYGESFGVSDEKIASLTAGVSSRQEILENIGNVILIAPTSKDLAEIKEGGTVWGWTNCVKDKEIAQLAIDKKLTLISFESMISCDNEEKIKKNIFHETNELAGYSAVLHALGIKGIDGRYGDQKKILVIGFGSVSRGAIHALLSRGYKDITVCTRYSIATLPNVIKGCKYITAPKNISDSNKFVELLNKSDIVVNGISQDLTKPTMFIKEKDLVKMNPKCLIIDLSCNEGMGFFFAKPTTFNNPMLKVGTIDYYGVNHASKYLWDNATRSISRVINDYLSNITLTKENKAKSKVLSDATDIKEGLVWNKKIISFQKREKEYPYNYKSI</sequence>
<dbReference type="OrthoDB" id="5918420at2"/>
<dbReference type="STRING" id="573570.F7310_01560"/>
<reference evidence="4 5" key="1">
    <citation type="journal article" date="2016" name="Appl. Environ. Microbiol.">
        <title>Whole genome relationships among Francisella bacteria of diverse origin define new species and provide specific regions for detection.</title>
        <authorList>
            <person name="Challacombe J.F."/>
            <person name="Petersen J.M."/>
            <person name="Gallegos-Graves V."/>
            <person name="Hodge D."/>
            <person name="Pillai S."/>
            <person name="Kuske C.R."/>
        </authorList>
    </citation>
    <scope>NUCLEOTIDE SEQUENCE [LARGE SCALE GENOMIC DNA]</scope>
    <source>
        <strain evidence="5">TX07-7310</strain>
    </source>
</reference>
<dbReference type="SMART" id="SM01003">
    <property type="entry name" value="AlaDh_PNT_N"/>
    <property type="match status" value="1"/>
</dbReference>
<dbReference type="PANTHER" id="PTHR42795">
    <property type="entry name" value="ALANINE DEHYDROGENASE"/>
    <property type="match status" value="1"/>
</dbReference>
<dbReference type="PANTHER" id="PTHR42795:SF1">
    <property type="entry name" value="ALANINE DEHYDROGENASE"/>
    <property type="match status" value="1"/>
</dbReference>
<evidence type="ECO:0000259" key="3">
    <source>
        <dbReference type="SMART" id="SM01003"/>
    </source>
</evidence>
<dbReference type="Gene3D" id="3.40.50.720">
    <property type="entry name" value="NAD(P)-binding Rossmann-like Domain"/>
    <property type="match status" value="2"/>
</dbReference>
<dbReference type="Pfam" id="PF01262">
    <property type="entry name" value="AlaDh_PNT_C"/>
    <property type="match status" value="1"/>
</dbReference>
<dbReference type="GO" id="GO:0006524">
    <property type="term" value="P:alanine catabolic process"/>
    <property type="evidence" value="ECO:0007669"/>
    <property type="project" value="TreeGrafter"/>
</dbReference>
<dbReference type="GO" id="GO:0047126">
    <property type="term" value="F:N5-(carboxyethyl)ornithine synthase activity"/>
    <property type="evidence" value="ECO:0007669"/>
    <property type="project" value="InterPro"/>
</dbReference>
<dbReference type="Proteomes" id="UP000184222">
    <property type="component" value="Chromosome"/>
</dbReference>
<evidence type="ECO:0000313" key="4">
    <source>
        <dbReference type="EMBL" id="API86120.1"/>
    </source>
</evidence>
<proteinExistence type="predicted"/>
<dbReference type="InterPro" id="IPR007886">
    <property type="entry name" value="AlaDH/PNT_N"/>
</dbReference>
<dbReference type="InterPro" id="IPR007698">
    <property type="entry name" value="AlaDH/PNT_NAD(H)-bd"/>
</dbReference>
<keyword evidence="1" id="KW-0560">Oxidoreductase</keyword>
<accession>A0A1L4BQI9</accession>
<dbReference type="KEGG" id="frx:F7310_01560"/>
<dbReference type="SMART" id="SM01002">
    <property type="entry name" value="AlaDh_PNT_C"/>
    <property type="match status" value="1"/>
</dbReference>
<dbReference type="RefSeq" id="WP_072711318.1">
    <property type="nucleotide sequence ID" value="NZ_CP016796.1"/>
</dbReference>
<dbReference type="EMBL" id="CP016796">
    <property type="protein sequence ID" value="API86120.1"/>
    <property type="molecule type" value="Genomic_DNA"/>
</dbReference>
<organism evidence="4 5">
    <name type="scientific">Francisella uliginis</name>
    <dbReference type="NCBI Taxonomy" id="573570"/>
    <lineage>
        <taxon>Bacteria</taxon>
        <taxon>Pseudomonadati</taxon>
        <taxon>Pseudomonadota</taxon>
        <taxon>Gammaproteobacteria</taxon>
        <taxon>Thiotrichales</taxon>
        <taxon>Francisellaceae</taxon>
        <taxon>Francisella</taxon>
    </lineage>
</organism>
<dbReference type="CDD" id="cd12181">
    <property type="entry name" value="ceo_syn"/>
    <property type="match status" value="1"/>
</dbReference>
<dbReference type="AlphaFoldDB" id="A0A1L4BQI9"/>